<gene>
    <name evidence="1" type="ORF">G3M78_00790</name>
</gene>
<evidence type="ECO:0000313" key="1">
    <source>
        <dbReference type="EMBL" id="QPJ64016.1"/>
    </source>
</evidence>
<reference evidence="2" key="1">
    <citation type="submission" date="2020-02" db="EMBL/GenBank/DDBJ databases">
        <title>Genomic and physiological characterization of two novel Nitrospinaceae genera.</title>
        <authorList>
            <person name="Mueller A.J."/>
            <person name="Jung M.-Y."/>
            <person name="Strachan C.R."/>
            <person name="Herbold C.W."/>
            <person name="Kirkegaard R.H."/>
            <person name="Daims H."/>
        </authorList>
    </citation>
    <scope>NUCLEOTIDE SEQUENCE [LARGE SCALE GENOMIC DNA]</scope>
</reference>
<dbReference type="KEGG" id="nva:G3M78_00790"/>
<sequence>MKQNADGTQQLKEYSLNQEKLYRAEKIKQELDRENMKLMKQLFGGQVPEHYQGLKA</sequence>
<dbReference type="Proteomes" id="UP000594464">
    <property type="component" value="Chromosome"/>
</dbReference>
<dbReference type="EMBL" id="CP048620">
    <property type="protein sequence ID" value="QPJ64016.1"/>
    <property type="molecule type" value="Genomic_DNA"/>
</dbReference>
<dbReference type="AlphaFoldDB" id="A0A7T0BZY8"/>
<proteinExistence type="predicted"/>
<evidence type="ECO:0000313" key="2">
    <source>
        <dbReference type="Proteomes" id="UP000594464"/>
    </source>
</evidence>
<name>A0A7T0BZY8_9BACT</name>
<accession>A0A7T0BZY8</accession>
<protein>
    <submittedName>
        <fullName evidence="1">Uncharacterized protein</fullName>
    </submittedName>
</protein>
<organism evidence="1 2">
    <name type="scientific">Candidatus Nitrohelix vancouverensis</name>
    <dbReference type="NCBI Taxonomy" id="2705534"/>
    <lineage>
        <taxon>Bacteria</taxon>
        <taxon>Pseudomonadati</taxon>
        <taxon>Nitrospinota/Tectimicrobiota group</taxon>
        <taxon>Nitrospinota</taxon>
        <taxon>Nitrospinia</taxon>
        <taxon>Nitrospinales</taxon>
        <taxon>Nitrospinaceae</taxon>
        <taxon>Candidatus Nitrohelix</taxon>
    </lineage>
</organism>